<gene>
    <name evidence="2" type="ORF">CYCCA115_LOCUS21248</name>
</gene>
<comment type="caution">
    <text evidence="2">The sequence shown here is derived from an EMBL/GenBank/DDBJ whole genome shotgun (WGS) entry which is preliminary data.</text>
</comment>
<organism evidence="2 3">
    <name type="scientific">Cylindrotheca closterium</name>
    <dbReference type="NCBI Taxonomy" id="2856"/>
    <lineage>
        <taxon>Eukaryota</taxon>
        <taxon>Sar</taxon>
        <taxon>Stramenopiles</taxon>
        <taxon>Ochrophyta</taxon>
        <taxon>Bacillariophyta</taxon>
        <taxon>Bacillariophyceae</taxon>
        <taxon>Bacillariophycidae</taxon>
        <taxon>Bacillariales</taxon>
        <taxon>Bacillariaceae</taxon>
        <taxon>Cylindrotheca</taxon>
    </lineage>
</organism>
<evidence type="ECO:0000256" key="1">
    <source>
        <dbReference type="SAM" id="SignalP"/>
    </source>
</evidence>
<proteinExistence type="predicted"/>
<dbReference type="PROSITE" id="PS51318">
    <property type="entry name" value="TAT"/>
    <property type="match status" value="1"/>
</dbReference>
<feature type="signal peptide" evidence="1">
    <location>
        <begin position="1"/>
        <end position="18"/>
    </location>
</feature>
<dbReference type="Proteomes" id="UP001295423">
    <property type="component" value="Unassembled WGS sequence"/>
</dbReference>
<keyword evidence="1" id="KW-0732">Signal</keyword>
<sequence>MKLINIFAAAALWQSAFGFNFIDMEQKRKSLQLSSTLKDGDSRREFFGKAGAAAFSLSSGLSLEVLAPLPANAVGGLDKVNAQLKAYGLPLTSKPPSGLNPLLEVYGKGKNRFPLLVLMNHPITWVVTLPSNDVNGEDGTIQAGEYAKGDTATFFVYEEPGHVNNFASAGKDLYEKAIIKSISQKGNNIYQDFKITKVVPQDPNDYGGKEYVICDFRYTLLTGAGFEVDRRGVASLTSEGSAVEVLWTASTRERYKKTEPTLRDIAASFRVYADGLNFSSDLKNYDSVV</sequence>
<dbReference type="AlphaFoldDB" id="A0AAD2G7J5"/>
<protein>
    <submittedName>
        <fullName evidence="2">Uncharacterized protein</fullName>
    </submittedName>
</protein>
<evidence type="ECO:0000313" key="3">
    <source>
        <dbReference type="Proteomes" id="UP001295423"/>
    </source>
</evidence>
<name>A0AAD2G7J5_9STRA</name>
<accession>A0AAD2G7J5</accession>
<dbReference type="EMBL" id="CAKOGP040002214">
    <property type="protein sequence ID" value="CAJ1965655.1"/>
    <property type="molecule type" value="Genomic_DNA"/>
</dbReference>
<dbReference type="InterPro" id="IPR006311">
    <property type="entry name" value="TAT_signal"/>
</dbReference>
<keyword evidence="3" id="KW-1185">Reference proteome</keyword>
<evidence type="ECO:0000313" key="2">
    <source>
        <dbReference type="EMBL" id="CAJ1965655.1"/>
    </source>
</evidence>
<reference evidence="2" key="1">
    <citation type="submission" date="2023-08" db="EMBL/GenBank/DDBJ databases">
        <authorList>
            <person name="Audoor S."/>
            <person name="Bilcke G."/>
        </authorList>
    </citation>
    <scope>NUCLEOTIDE SEQUENCE</scope>
</reference>
<feature type="chain" id="PRO_5041949391" evidence="1">
    <location>
        <begin position="19"/>
        <end position="289"/>
    </location>
</feature>